<dbReference type="InterPro" id="IPR049342">
    <property type="entry name" value="TRAF1-6_MATH_dom"/>
</dbReference>
<dbReference type="AlphaFoldDB" id="A0A9J6FLZ3"/>
<dbReference type="Pfam" id="PF21355">
    <property type="entry name" value="TRAF-mep_MATH"/>
    <property type="match status" value="1"/>
</dbReference>
<dbReference type="PROSITE" id="PS00518">
    <property type="entry name" value="ZF_RING_1"/>
    <property type="match status" value="1"/>
</dbReference>
<sequence>MAATDVHYTVFGFHSRIDWKPTVFIDGLPKNRVCSACGLVPATIALLPCNHLLCSRCYDGSGDGERLVCPLDKDIGKPEDVIWSTLTTDNLLGRKIQCWNTSSGCDVVGEVIKVLDHFENDCQYHAVTCSLCKQSMAYKEVLGHLKTHDCLVKEVKTANNNHAITDAGITTFVSAVEDLRNQLSLQTCFYETKEDFSGHAQVFRERAAAETLLAASVHTLNNTLQESIRQSHAASRTTAQELAFTRNSINAMTNTLSEVVVLADKTNTLISTSTENTSQMSTVCRGIQQKLNDLTLSSAEGMERTEKRLDSLEKIGRELFNHRAEFQERLEGLNERLTAEVCGKLSVVVNASKAILQNTLSVSEPFLWDIEKWSELKEEATSKGEATALSASPKYFYGYSILPGVKIKKGDGDLNVHLYYHVCQGDYDLLLDWPIKRTLMIQVLDAERKELPEYASVDTWIGALNGHKMPTNARNNYVWSTRSIKVTDIERNLCVQDDKVSVKFTVS</sequence>
<evidence type="ECO:0000313" key="6">
    <source>
        <dbReference type="EMBL" id="KAH9363859.1"/>
    </source>
</evidence>
<dbReference type="InterPro" id="IPR001841">
    <property type="entry name" value="Znf_RING"/>
</dbReference>
<evidence type="ECO:0000256" key="1">
    <source>
        <dbReference type="ARBA" id="ARBA00022723"/>
    </source>
</evidence>
<keyword evidence="7" id="KW-1185">Reference proteome</keyword>
<dbReference type="SUPFAM" id="SSF49599">
    <property type="entry name" value="TRAF domain-like"/>
    <property type="match status" value="2"/>
</dbReference>
<dbReference type="GO" id="GO:0005164">
    <property type="term" value="F:tumor necrosis factor receptor binding"/>
    <property type="evidence" value="ECO:0007669"/>
    <property type="project" value="TreeGrafter"/>
</dbReference>
<evidence type="ECO:0000259" key="5">
    <source>
        <dbReference type="PROSITE" id="PS50089"/>
    </source>
</evidence>
<dbReference type="SUPFAM" id="SSF57850">
    <property type="entry name" value="RING/U-box"/>
    <property type="match status" value="1"/>
</dbReference>
<dbReference type="GO" id="GO:0008270">
    <property type="term" value="F:zinc ion binding"/>
    <property type="evidence" value="ECO:0007669"/>
    <property type="project" value="UniProtKB-KW"/>
</dbReference>
<dbReference type="InterPro" id="IPR013083">
    <property type="entry name" value="Znf_RING/FYVE/PHD"/>
</dbReference>
<dbReference type="Gene3D" id="3.30.40.10">
    <property type="entry name" value="Zinc/RING finger domain, C3HC4 (zinc finger)"/>
    <property type="match status" value="1"/>
</dbReference>
<comment type="caution">
    <text evidence="6">The sequence shown here is derived from an EMBL/GenBank/DDBJ whole genome shotgun (WGS) entry which is preliminary data.</text>
</comment>
<organism evidence="6 7">
    <name type="scientific">Haemaphysalis longicornis</name>
    <name type="common">Bush tick</name>
    <dbReference type="NCBI Taxonomy" id="44386"/>
    <lineage>
        <taxon>Eukaryota</taxon>
        <taxon>Metazoa</taxon>
        <taxon>Ecdysozoa</taxon>
        <taxon>Arthropoda</taxon>
        <taxon>Chelicerata</taxon>
        <taxon>Arachnida</taxon>
        <taxon>Acari</taxon>
        <taxon>Parasitiformes</taxon>
        <taxon>Ixodida</taxon>
        <taxon>Ixodoidea</taxon>
        <taxon>Ixodidae</taxon>
        <taxon>Haemaphysalinae</taxon>
        <taxon>Haemaphysalis</taxon>
    </lineage>
</organism>
<dbReference type="VEuPathDB" id="VectorBase:HLOH_055062"/>
<dbReference type="Gene3D" id="2.60.210.10">
    <property type="entry name" value="Apoptosis, Tumor Necrosis Factor Receptor Associated Protein 2, Chain A"/>
    <property type="match status" value="1"/>
</dbReference>
<dbReference type="PANTHER" id="PTHR10131:SF138">
    <property type="entry name" value="RE66324P"/>
    <property type="match status" value="1"/>
</dbReference>
<keyword evidence="3" id="KW-0862">Zinc</keyword>
<evidence type="ECO:0000313" key="7">
    <source>
        <dbReference type="Proteomes" id="UP000821853"/>
    </source>
</evidence>
<dbReference type="OrthoDB" id="6511748at2759"/>
<accession>A0A9J6FLZ3</accession>
<evidence type="ECO:0000256" key="3">
    <source>
        <dbReference type="ARBA" id="ARBA00022833"/>
    </source>
</evidence>
<dbReference type="Proteomes" id="UP000821853">
    <property type="component" value="Chromosome 10"/>
</dbReference>
<dbReference type="GO" id="GO:0009898">
    <property type="term" value="C:cytoplasmic side of plasma membrane"/>
    <property type="evidence" value="ECO:0007669"/>
    <property type="project" value="TreeGrafter"/>
</dbReference>
<dbReference type="PROSITE" id="PS50089">
    <property type="entry name" value="ZF_RING_2"/>
    <property type="match status" value="1"/>
</dbReference>
<dbReference type="GO" id="GO:0043122">
    <property type="term" value="P:regulation of canonical NF-kappaB signal transduction"/>
    <property type="evidence" value="ECO:0007669"/>
    <property type="project" value="TreeGrafter"/>
</dbReference>
<dbReference type="EMBL" id="JABSTR010000002">
    <property type="protein sequence ID" value="KAH9363859.1"/>
    <property type="molecule type" value="Genomic_DNA"/>
</dbReference>
<protein>
    <recommendedName>
        <fullName evidence="5">RING-type domain-containing protein</fullName>
    </recommendedName>
</protein>
<name>A0A9J6FLZ3_HAELO</name>
<evidence type="ECO:0000256" key="2">
    <source>
        <dbReference type="ARBA" id="ARBA00022771"/>
    </source>
</evidence>
<evidence type="ECO:0000256" key="4">
    <source>
        <dbReference type="PROSITE-ProRule" id="PRU00175"/>
    </source>
</evidence>
<dbReference type="InterPro" id="IPR008974">
    <property type="entry name" value="TRAF-like"/>
</dbReference>
<keyword evidence="1" id="KW-0479">Metal-binding</keyword>
<gene>
    <name evidence="6" type="ORF">HPB48_009105</name>
</gene>
<keyword evidence="2 4" id="KW-0863">Zinc-finger</keyword>
<dbReference type="InterPro" id="IPR017907">
    <property type="entry name" value="Znf_RING_CS"/>
</dbReference>
<proteinExistence type="predicted"/>
<reference evidence="6 7" key="1">
    <citation type="journal article" date="2020" name="Cell">
        <title>Large-Scale Comparative Analyses of Tick Genomes Elucidate Their Genetic Diversity and Vector Capacities.</title>
        <authorList>
            <consortium name="Tick Genome and Microbiome Consortium (TIGMIC)"/>
            <person name="Jia N."/>
            <person name="Wang J."/>
            <person name="Shi W."/>
            <person name="Du L."/>
            <person name="Sun Y."/>
            <person name="Zhan W."/>
            <person name="Jiang J.F."/>
            <person name="Wang Q."/>
            <person name="Zhang B."/>
            <person name="Ji P."/>
            <person name="Bell-Sakyi L."/>
            <person name="Cui X.M."/>
            <person name="Yuan T.T."/>
            <person name="Jiang B.G."/>
            <person name="Yang W.F."/>
            <person name="Lam T.T."/>
            <person name="Chang Q.C."/>
            <person name="Ding S.J."/>
            <person name="Wang X.J."/>
            <person name="Zhu J.G."/>
            <person name="Ruan X.D."/>
            <person name="Zhao L."/>
            <person name="Wei J.T."/>
            <person name="Ye R.Z."/>
            <person name="Que T.C."/>
            <person name="Du C.H."/>
            <person name="Zhou Y.H."/>
            <person name="Cheng J.X."/>
            <person name="Dai P.F."/>
            <person name="Guo W.B."/>
            <person name="Han X.H."/>
            <person name="Huang E.J."/>
            <person name="Li L.F."/>
            <person name="Wei W."/>
            <person name="Gao Y.C."/>
            <person name="Liu J.Z."/>
            <person name="Shao H.Z."/>
            <person name="Wang X."/>
            <person name="Wang C.C."/>
            <person name="Yang T.C."/>
            <person name="Huo Q.B."/>
            <person name="Li W."/>
            <person name="Chen H.Y."/>
            <person name="Chen S.E."/>
            <person name="Zhou L.G."/>
            <person name="Ni X.B."/>
            <person name="Tian J.H."/>
            <person name="Sheng Y."/>
            <person name="Liu T."/>
            <person name="Pan Y.S."/>
            <person name="Xia L.Y."/>
            <person name="Li J."/>
            <person name="Zhao F."/>
            <person name="Cao W.C."/>
        </authorList>
    </citation>
    <scope>NUCLEOTIDE SEQUENCE [LARGE SCALE GENOMIC DNA]</scope>
    <source>
        <strain evidence="6">HaeL-2018</strain>
    </source>
</reference>
<dbReference type="PANTHER" id="PTHR10131">
    <property type="entry name" value="TNF RECEPTOR ASSOCIATED FACTOR"/>
    <property type="match status" value="1"/>
</dbReference>
<feature type="domain" description="RING-type" evidence="5">
    <location>
        <begin position="34"/>
        <end position="73"/>
    </location>
</feature>